<dbReference type="InterPro" id="IPR043128">
    <property type="entry name" value="Rev_trsase/Diguanyl_cyclase"/>
</dbReference>
<dbReference type="Gene3D" id="3.30.70.270">
    <property type="match status" value="1"/>
</dbReference>
<keyword evidence="6" id="KW-0472">Membrane</keyword>
<dbReference type="EC" id="2.7.7.65" evidence="3"/>
<dbReference type="PROSITE" id="PS50887">
    <property type="entry name" value="GGDEF"/>
    <property type="match status" value="1"/>
</dbReference>
<keyword evidence="6" id="KW-1133">Transmembrane helix</keyword>
<feature type="transmembrane region" description="Helical" evidence="6">
    <location>
        <begin position="28"/>
        <end position="48"/>
    </location>
</feature>
<dbReference type="GO" id="GO:0005886">
    <property type="term" value="C:plasma membrane"/>
    <property type="evidence" value="ECO:0007669"/>
    <property type="project" value="TreeGrafter"/>
</dbReference>
<dbReference type="GO" id="GO:0043709">
    <property type="term" value="P:cell adhesion involved in single-species biofilm formation"/>
    <property type="evidence" value="ECO:0007669"/>
    <property type="project" value="TreeGrafter"/>
</dbReference>
<reference evidence="8 9" key="1">
    <citation type="submission" date="2019-05" db="EMBL/GenBank/DDBJ databases">
        <title>Complete genome sequence of Izhakiella calystegiae KSNA2, an endophyte isolated from beach morning glory (Calystegia soldanella).</title>
        <authorList>
            <person name="Jiang L."/>
            <person name="Jeong J.C."/>
            <person name="Kim C.Y."/>
            <person name="Kim D.H."/>
            <person name="Kim S.W."/>
            <person name="Lee j."/>
        </authorList>
    </citation>
    <scope>NUCLEOTIDE SEQUENCE [LARGE SCALE GENOMIC DNA]</scope>
    <source>
        <strain evidence="8 9">KSNA2</strain>
    </source>
</reference>
<evidence type="ECO:0000256" key="1">
    <source>
        <dbReference type="ARBA" id="ARBA00001946"/>
    </source>
</evidence>
<dbReference type="AlphaFoldDB" id="A0A4P8YI59"/>
<evidence type="ECO:0000256" key="6">
    <source>
        <dbReference type="SAM" id="Phobius"/>
    </source>
</evidence>
<dbReference type="PANTHER" id="PTHR45138:SF22">
    <property type="entry name" value="DIGUANYLATE CYCLASE DGCJ-RELATED"/>
    <property type="match status" value="1"/>
</dbReference>
<dbReference type="GO" id="GO:0052621">
    <property type="term" value="F:diguanylate cyclase activity"/>
    <property type="evidence" value="ECO:0007669"/>
    <property type="project" value="UniProtKB-EC"/>
</dbReference>
<dbReference type="SUPFAM" id="SSF55073">
    <property type="entry name" value="Nucleotide cyclase"/>
    <property type="match status" value="1"/>
</dbReference>
<dbReference type="CDD" id="cd01949">
    <property type="entry name" value="GGDEF"/>
    <property type="match status" value="1"/>
</dbReference>
<dbReference type="SMART" id="SM00267">
    <property type="entry name" value="GGDEF"/>
    <property type="match status" value="1"/>
</dbReference>
<keyword evidence="4" id="KW-0547">Nucleotide-binding</keyword>
<evidence type="ECO:0000256" key="4">
    <source>
        <dbReference type="ARBA" id="ARBA00023134"/>
    </source>
</evidence>
<dbReference type="InterPro" id="IPR000160">
    <property type="entry name" value="GGDEF_dom"/>
</dbReference>
<comment type="pathway">
    <text evidence="2">Purine metabolism; 3',5'-cyclic di-GMP biosynthesis.</text>
</comment>
<comment type="cofactor">
    <cofactor evidence="1">
        <name>Mg(2+)</name>
        <dbReference type="ChEBI" id="CHEBI:18420"/>
    </cofactor>
</comment>
<keyword evidence="6" id="KW-0812">Transmembrane</keyword>
<dbReference type="GO" id="GO:1902201">
    <property type="term" value="P:negative regulation of bacterial-type flagellum-dependent cell motility"/>
    <property type="evidence" value="ECO:0007669"/>
    <property type="project" value="TreeGrafter"/>
</dbReference>
<dbReference type="EMBL" id="CP040428">
    <property type="protein sequence ID" value="QCT19526.1"/>
    <property type="molecule type" value="Genomic_DNA"/>
</dbReference>
<evidence type="ECO:0000256" key="2">
    <source>
        <dbReference type="ARBA" id="ARBA00004665"/>
    </source>
</evidence>
<dbReference type="OrthoDB" id="6584698at2"/>
<protein>
    <recommendedName>
        <fullName evidence="3">diguanylate cyclase</fullName>
        <ecNumber evidence="3">2.7.7.65</ecNumber>
    </recommendedName>
</protein>
<dbReference type="NCBIfam" id="TIGR00254">
    <property type="entry name" value="GGDEF"/>
    <property type="match status" value="1"/>
</dbReference>
<dbReference type="GO" id="GO:0005525">
    <property type="term" value="F:GTP binding"/>
    <property type="evidence" value="ECO:0007669"/>
    <property type="project" value="UniProtKB-KW"/>
</dbReference>
<name>A0A4P8YI59_9ENTR</name>
<organism evidence="8 9">
    <name type="scientific">Jejubacter calystegiae</name>
    <dbReference type="NCBI Taxonomy" id="2579935"/>
    <lineage>
        <taxon>Bacteria</taxon>
        <taxon>Pseudomonadati</taxon>
        <taxon>Pseudomonadota</taxon>
        <taxon>Gammaproteobacteria</taxon>
        <taxon>Enterobacterales</taxon>
        <taxon>Enterobacteriaceae</taxon>
        <taxon>Jejubacter</taxon>
    </lineage>
</organism>
<dbReference type="Pfam" id="PF00990">
    <property type="entry name" value="GGDEF"/>
    <property type="match status" value="1"/>
</dbReference>
<dbReference type="Proteomes" id="UP000302163">
    <property type="component" value="Chromosome"/>
</dbReference>
<feature type="domain" description="GGDEF" evidence="7">
    <location>
        <begin position="386"/>
        <end position="509"/>
    </location>
</feature>
<comment type="catalytic activity">
    <reaction evidence="5">
        <text>2 GTP = 3',3'-c-di-GMP + 2 diphosphate</text>
        <dbReference type="Rhea" id="RHEA:24898"/>
        <dbReference type="ChEBI" id="CHEBI:33019"/>
        <dbReference type="ChEBI" id="CHEBI:37565"/>
        <dbReference type="ChEBI" id="CHEBI:58805"/>
        <dbReference type="EC" id="2.7.7.65"/>
    </reaction>
</comment>
<keyword evidence="9" id="KW-1185">Reference proteome</keyword>
<dbReference type="InterPro" id="IPR029787">
    <property type="entry name" value="Nucleotide_cyclase"/>
</dbReference>
<accession>A0A4P8YI59</accession>
<evidence type="ECO:0000313" key="8">
    <source>
        <dbReference type="EMBL" id="QCT19526.1"/>
    </source>
</evidence>
<proteinExistence type="predicted"/>
<sequence>MLSGIANYFPVIEFRNNSVLLKINNANFNIGATLIFFLIFMVLTNISWRHQSDLADIAAQAIAKDIAEDFNRNENFSDAVSVLLLRSAFHGARGEMAYDEHDETSGLYGFNLDGNSPNKHGLEGSLQSLGPVTKKAWLVARSIDEAYRLEQSASSYSNKYPRYFISALGDYIYFPGQQSLEKYRFRQEVAERYGMLHAEHSGGFLFRKLQDASRAITGHIDRVHQYLNGERSIMSVQHVVYDQSSRKTEDDVIGIMCFDYSLSDVREMINRAMGEGHVEHYLNVSIIDHHGVLIPVSGGLVHADYSDASINGEYRVRVSVNHWRYFFSHDGSVDTSIGVMLILGFIVMTLLHHRRVKIEASARYKDSLTGLYNRAYLNVQKRKLTGSHVLVVMDCNDFKLINDTWGHLCGDRALQHVGRCISCNIRARTDHAVRLGGDEFVILFATDNLHSVREKMDKIARDITMFEPDVALSASYGLAALHSETTFEAALNEADMQMYLSKRQFRGSE</sequence>
<dbReference type="InterPro" id="IPR050469">
    <property type="entry name" value="Diguanylate_Cyclase"/>
</dbReference>
<evidence type="ECO:0000313" key="9">
    <source>
        <dbReference type="Proteomes" id="UP000302163"/>
    </source>
</evidence>
<evidence type="ECO:0000259" key="7">
    <source>
        <dbReference type="PROSITE" id="PS50887"/>
    </source>
</evidence>
<evidence type="ECO:0000256" key="5">
    <source>
        <dbReference type="ARBA" id="ARBA00034247"/>
    </source>
</evidence>
<dbReference type="PANTHER" id="PTHR45138">
    <property type="entry name" value="REGULATORY COMPONENTS OF SENSORY TRANSDUCTION SYSTEM"/>
    <property type="match status" value="1"/>
</dbReference>
<gene>
    <name evidence="8" type="ORF">FEM41_07605</name>
</gene>
<dbReference type="KEGG" id="izh:FEM41_07605"/>
<evidence type="ECO:0000256" key="3">
    <source>
        <dbReference type="ARBA" id="ARBA00012528"/>
    </source>
</evidence>
<keyword evidence="4" id="KW-0342">GTP-binding</keyword>